<feature type="transmembrane region" description="Helical" evidence="1">
    <location>
        <begin position="47"/>
        <end position="69"/>
    </location>
</feature>
<sequence length="70" mass="8351">MDWLSNNFDLEQTFLSILVNQRVTCCSPKNKKANNPDMNRLLRERGFGFSDFLFLFFLICSFICCFTYLY</sequence>
<comment type="caution">
    <text evidence="2">The sequence shown here is derived from an EMBL/GenBank/DDBJ whole genome shotgun (WGS) entry which is preliminary data.</text>
</comment>
<keyword evidence="1" id="KW-0472">Membrane</keyword>
<name>A0A396J5K9_MEDTR</name>
<organism evidence="2">
    <name type="scientific">Medicago truncatula</name>
    <name type="common">Barrel medic</name>
    <name type="synonym">Medicago tribuloides</name>
    <dbReference type="NCBI Taxonomy" id="3880"/>
    <lineage>
        <taxon>Eukaryota</taxon>
        <taxon>Viridiplantae</taxon>
        <taxon>Streptophyta</taxon>
        <taxon>Embryophyta</taxon>
        <taxon>Tracheophyta</taxon>
        <taxon>Spermatophyta</taxon>
        <taxon>Magnoliopsida</taxon>
        <taxon>eudicotyledons</taxon>
        <taxon>Gunneridae</taxon>
        <taxon>Pentapetalae</taxon>
        <taxon>rosids</taxon>
        <taxon>fabids</taxon>
        <taxon>Fabales</taxon>
        <taxon>Fabaceae</taxon>
        <taxon>Papilionoideae</taxon>
        <taxon>50 kb inversion clade</taxon>
        <taxon>NPAAA clade</taxon>
        <taxon>Hologalegina</taxon>
        <taxon>IRL clade</taxon>
        <taxon>Trifolieae</taxon>
        <taxon>Medicago</taxon>
    </lineage>
</organism>
<evidence type="ECO:0000256" key="1">
    <source>
        <dbReference type="SAM" id="Phobius"/>
    </source>
</evidence>
<dbReference type="Proteomes" id="UP000265566">
    <property type="component" value="Chromosome 2"/>
</dbReference>
<dbReference type="Gramene" id="rna7757">
    <property type="protein sequence ID" value="RHN72084.1"/>
    <property type="gene ID" value="gene7757"/>
</dbReference>
<evidence type="ECO:0000313" key="2">
    <source>
        <dbReference type="EMBL" id="RHN72084.1"/>
    </source>
</evidence>
<protein>
    <recommendedName>
        <fullName evidence="3">Transmembrane protein</fullName>
    </recommendedName>
</protein>
<proteinExistence type="predicted"/>
<gene>
    <name evidence="2" type="ORF">MtrunA17_Chr2g0283831</name>
</gene>
<keyword evidence="1" id="KW-0812">Transmembrane</keyword>
<evidence type="ECO:0008006" key="3">
    <source>
        <dbReference type="Google" id="ProtNLM"/>
    </source>
</evidence>
<reference evidence="2" key="1">
    <citation type="journal article" date="2018" name="Nat. Plants">
        <title>Whole-genome landscape of Medicago truncatula symbiotic genes.</title>
        <authorList>
            <person name="Pecrix Y."/>
            <person name="Gamas P."/>
            <person name="Carrere S."/>
        </authorList>
    </citation>
    <scope>NUCLEOTIDE SEQUENCE</scope>
    <source>
        <tissue evidence="2">Leaves</tissue>
    </source>
</reference>
<dbReference type="EMBL" id="PSQE01000002">
    <property type="protein sequence ID" value="RHN72084.1"/>
    <property type="molecule type" value="Genomic_DNA"/>
</dbReference>
<accession>A0A396J5K9</accession>
<dbReference type="AlphaFoldDB" id="A0A396J5K9"/>
<keyword evidence="1" id="KW-1133">Transmembrane helix</keyword>